<dbReference type="AlphaFoldDB" id="A0A4R5CGT2"/>
<dbReference type="PANTHER" id="PTHR35176">
    <property type="entry name" value="HEME OXYGENASE HI_0854-RELATED"/>
    <property type="match status" value="1"/>
</dbReference>
<keyword evidence="4" id="KW-1185">Reference proteome</keyword>
<evidence type="ECO:0000313" key="3">
    <source>
        <dbReference type="EMBL" id="TDD98915.1"/>
    </source>
</evidence>
<reference evidence="3 4" key="1">
    <citation type="submission" date="2019-03" db="EMBL/GenBank/DDBJ databases">
        <title>Draft genome sequences of novel Actinobacteria.</title>
        <authorList>
            <person name="Sahin N."/>
            <person name="Ay H."/>
            <person name="Saygin H."/>
        </authorList>
    </citation>
    <scope>NUCLEOTIDE SEQUENCE [LARGE SCALE GENOMIC DNA]</scope>
    <source>
        <strain evidence="3 4">5K138</strain>
    </source>
</reference>
<dbReference type="GO" id="GO:0016627">
    <property type="term" value="F:oxidoreductase activity, acting on the CH-CH group of donors"/>
    <property type="evidence" value="ECO:0007669"/>
    <property type="project" value="TreeGrafter"/>
</dbReference>
<dbReference type="GO" id="GO:0070967">
    <property type="term" value="F:coenzyme F420 binding"/>
    <property type="evidence" value="ECO:0007669"/>
    <property type="project" value="TreeGrafter"/>
</dbReference>
<evidence type="ECO:0000256" key="1">
    <source>
        <dbReference type="ARBA" id="ARBA00023002"/>
    </source>
</evidence>
<dbReference type="Gene3D" id="2.30.110.10">
    <property type="entry name" value="Electron Transport, Fmn-binding Protein, Chain A"/>
    <property type="match status" value="1"/>
</dbReference>
<protein>
    <submittedName>
        <fullName evidence="3">PPOX class F420-dependent oxidoreductase</fullName>
        <ecNumber evidence="3">1.-.-.-</ecNumber>
    </submittedName>
</protein>
<dbReference type="InterPro" id="IPR011576">
    <property type="entry name" value="Pyridox_Oxase_N"/>
</dbReference>
<dbReference type="NCBIfam" id="TIGR04023">
    <property type="entry name" value="PPOX_MSMEG_5819"/>
    <property type="match status" value="1"/>
</dbReference>
<dbReference type="Proteomes" id="UP000294739">
    <property type="component" value="Unassembled WGS sequence"/>
</dbReference>
<evidence type="ECO:0000259" key="2">
    <source>
        <dbReference type="Pfam" id="PF01243"/>
    </source>
</evidence>
<dbReference type="RefSeq" id="WP_131900962.1">
    <property type="nucleotide sequence ID" value="NZ_SMKZ01000064.1"/>
</dbReference>
<dbReference type="EMBL" id="SMKZ01000064">
    <property type="protein sequence ID" value="TDD98915.1"/>
    <property type="molecule type" value="Genomic_DNA"/>
</dbReference>
<dbReference type="GO" id="GO:0005829">
    <property type="term" value="C:cytosol"/>
    <property type="evidence" value="ECO:0007669"/>
    <property type="project" value="TreeGrafter"/>
</dbReference>
<proteinExistence type="predicted"/>
<dbReference type="InterPro" id="IPR012349">
    <property type="entry name" value="Split_barrel_FMN-bd"/>
</dbReference>
<dbReference type="InterPro" id="IPR052019">
    <property type="entry name" value="F420H2_bilvrd_red/Heme_oxyg"/>
</dbReference>
<dbReference type="PANTHER" id="PTHR35176:SF6">
    <property type="entry name" value="HEME OXYGENASE HI_0854-RELATED"/>
    <property type="match status" value="1"/>
</dbReference>
<accession>A0A4R5CGT2</accession>
<name>A0A4R5CGT2_9ACTN</name>
<dbReference type="InParanoid" id="A0A4R5CGT2"/>
<dbReference type="SUPFAM" id="SSF50475">
    <property type="entry name" value="FMN-binding split barrel"/>
    <property type="match status" value="1"/>
</dbReference>
<dbReference type="Pfam" id="PF01243">
    <property type="entry name" value="PNPOx_N"/>
    <property type="match status" value="1"/>
</dbReference>
<feature type="domain" description="Pyridoxamine 5'-phosphate oxidase N-terminal" evidence="2">
    <location>
        <begin position="12"/>
        <end position="103"/>
    </location>
</feature>
<dbReference type="EC" id="1.-.-.-" evidence="3"/>
<dbReference type="InterPro" id="IPR024031">
    <property type="entry name" value="MSMEG_5819/OxyR"/>
</dbReference>
<keyword evidence="1 3" id="KW-0560">Oxidoreductase</keyword>
<sequence>MTSTFTDSEIAYLTSQRLGRLATVGPGNRPQLAPVGVFFDPATQTIVVAGHEGTGMARSQKFHNARQRPDVTFIVDDLISVDPYLPRALEVRGRAETADAGGEELGRRITTIMPFDPAYIRIHPRRILSRGIDSDPFELLARDVG</sequence>
<evidence type="ECO:0000313" key="4">
    <source>
        <dbReference type="Proteomes" id="UP000294739"/>
    </source>
</evidence>
<comment type="caution">
    <text evidence="3">The sequence shown here is derived from an EMBL/GenBank/DDBJ whole genome shotgun (WGS) entry which is preliminary data.</text>
</comment>
<gene>
    <name evidence="3" type="ORF">E1269_28345</name>
</gene>
<organism evidence="3 4">
    <name type="scientific">Jiangella asiatica</name>
    <dbReference type="NCBI Taxonomy" id="2530372"/>
    <lineage>
        <taxon>Bacteria</taxon>
        <taxon>Bacillati</taxon>
        <taxon>Actinomycetota</taxon>
        <taxon>Actinomycetes</taxon>
        <taxon>Jiangellales</taxon>
        <taxon>Jiangellaceae</taxon>
        <taxon>Jiangella</taxon>
    </lineage>
</organism>
<dbReference type="OrthoDB" id="3693562at2"/>